<organism evidence="1 2">
    <name type="scientific">Plesiomonas shigelloides</name>
    <name type="common">Aeromonas shigelloides</name>
    <dbReference type="NCBI Taxonomy" id="703"/>
    <lineage>
        <taxon>Bacteria</taxon>
        <taxon>Pseudomonadati</taxon>
        <taxon>Pseudomonadota</taxon>
        <taxon>Gammaproteobacteria</taxon>
        <taxon>Enterobacterales</taxon>
        <taxon>Enterobacteriaceae</taxon>
        <taxon>Plesiomonas</taxon>
    </lineage>
</organism>
<accession>A0A1A9AXW3</accession>
<dbReference type="EMBL" id="JAFNAA010000016">
    <property type="protein sequence ID" value="MBO1109206.1"/>
    <property type="molecule type" value="Genomic_DNA"/>
</dbReference>
<proteinExistence type="predicted"/>
<dbReference type="KEGG" id="pshi:SAMEA2665130_1617"/>
<dbReference type="GeneID" id="69706542"/>
<evidence type="ECO:0000313" key="1">
    <source>
        <dbReference type="EMBL" id="MBO1109206.1"/>
    </source>
</evidence>
<reference evidence="1" key="1">
    <citation type="submission" date="2021-03" db="EMBL/GenBank/DDBJ databases">
        <title>Plesiomonas shigelloides zfcc0051, isolated from zebrafish feces.</title>
        <authorList>
            <person name="Vanderhoek Z."/>
            <person name="Gaulke C."/>
        </authorList>
    </citation>
    <scope>NUCLEOTIDE SEQUENCE</scope>
    <source>
        <strain evidence="1">Zfcc0051</strain>
    </source>
</reference>
<dbReference type="Proteomes" id="UP000664658">
    <property type="component" value="Unassembled WGS sequence"/>
</dbReference>
<sequence>MNTPSTYGIATLHRHVVLGGCIIAALWVAFITAALMNNLTASSRPEWLTWFYLGNVAVTALIALFMRKD</sequence>
<protein>
    <submittedName>
        <fullName evidence="1">Uncharacterized protein</fullName>
    </submittedName>
</protein>
<gene>
    <name evidence="1" type="ORF">J2R62_13470</name>
</gene>
<comment type="caution">
    <text evidence="1">The sequence shown here is derived from an EMBL/GenBank/DDBJ whole genome shotgun (WGS) entry which is preliminary data.</text>
</comment>
<dbReference type="RefSeq" id="WP_010863706.1">
    <property type="nucleotide sequence ID" value="NZ_CP027852.1"/>
</dbReference>
<name>A0A1A9AXW3_PLESH</name>
<dbReference type="AlphaFoldDB" id="A0A1A9AXW3"/>
<evidence type="ECO:0000313" key="2">
    <source>
        <dbReference type="Proteomes" id="UP000664658"/>
    </source>
</evidence>